<sequence length="137" mass="15082">MKKLILFFSVALLIISCSKDDVRTRNPFLPDYAVNFQINMNLPSYTQLQYPGNAMIIYGYGINGIIVLNTGSGYIAYEATCSNHEILGCSALTLNGVEASCGCDELVYNLYLGIADAPYPLKPYRVVTNGSMLTIYN</sequence>
<evidence type="ECO:0008006" key="4">
    <source>
        <dbReference type="Google" id="ProtNLM"/>
    </source>
</evidence>
<dbReference type="OrthoDB" id="1201186at2"/>
<gene>
    <name evidence="2" type="ORF">EG240_03880</name>
    <name evidence="1" type="ORF">EG240_13155</name>
</gene>
<protein>
    <recommendedName>
        <fullName evidence="4">Rieske domain-containing protein</fullName>
    </recommendedName>
</protein>
<evidence type="ECO:0000313" key="3">
    <source>
        <dbReference type="Proteomes" id="UP000275719"/>
    </source>
</evidence>
<dbReference type="EMBL" id="RQVQ01000006">
    <property type="protein sequence ID" value="RRJ92325.1"/>
    <property type="molecule type" value="Genomic_DNA"/>
</dbReference>
<dbReference type="Proteomes" id="UP000275719">
    <property type="component" value="Unassembled WGS sequence"/>
</dbReference>
<evidence type="ECO:0000313" key="1">
    <source>
        <dbReference type="EMBL" id="RRJ88949.1"/>
    </source>
</evidence>
<keyword evidence="3" id="KW-1185">Reference proteome</keyword>
<evidence type="ECO:0000313" key="2">
    <source>
        <dbReference type="EMBL" id="RRJ92325.1"/>
    </source>
</evidence>
<proteinExistence type="predicted"/>
<dbReference type="PROSITE" id="PS51257">
    <property type="entry name" value="PROKAR_LIPOPROTEIN"/>
    <property type="match status" value="1"/>
</dbReference>
<organism evidence="1 3">
    <name type="scientific">Paenimyroides tangerinum</name>
    <dbReference type="NCBI Taxonomy" id="2488728"/>
    <lineage>
        <taxon>Bacteria</taxon>
        <taxon>Pseudomonadati</taxon>
        <taxon>Bacteroidota</taxon>
        <taxon>Flavobacteriia</taxon>
        <taxon>Flavobacteriales</taxon>
        <taxon>Flavobacteriaceae</taxon>
        <taxon>Paenimyroides</taxon>
    </lineage>
</organism>
<dbReference type="EMBL" id="RQVQ01000036">
    <property type="protein sequence ID" value="RRJ88949.1"/>
    <property type="molecule type" value="Genomic_DNA"/>
</dbReference>
<comment type="caution">
    <text evidence="1">The sequence shown here is derived from an EMBL/GenBank/DDBJ whole genome shotgun (WGS) entry which is preliminary data.</text>
</comment>
<dbReference type="AlphaFoldDB" id="A0A3P3W5M8"/>
<reference evidence="1 3" key="1">
    <citation type="submission" date="2018-11" db="EMBL/GenBank/DDBJ databases">
        <title>Flavobacterium sp. nov., YIM 102701-2 draft genome.</title>
        <authorList>
            <person name="Li G."/>
            <person name="Jiang Y."/>
        </authorList>
    </citation>
    <scope>NUCLEOTIDE SEQUENCE [LARGE SCALE GENOMIC DNA]</scope>
    <source>
        <strain evidence="1 3">YIM 102701-2</strain>
    </source>
</reference>
<accession>A0A3P3W5M8</accession>
<dbReference type="RefSeq" id="WP_125017622.1">
    <property type="nucleotide sequence ID" value="NZ_RQVQ01000006.1"/>
</dbReference>
<name>A0A3P3W5M8_9FLAO</name>